<comment type="caution">
    <text evidence="2">The sequence shown here is derived from an EMBL/GenBank/DDBJ whole genome shotgun (WGS) entry which is preliminary data.</text>
</comment>
<dbReference type="Gene3D" id="2.130.10.10">
    <property type="entry name" value="YVTN repeat-like/Quinoprotein amine dehydrogenase"/>
    <property type="match status" value="1"/>
</dbReference>
<gene>
    <name evidence="2" type="ORF">A8806_105193</name>
</gene>
<dbReference type="Proteomes" id="UP000245845">
    <property type="component" value="Unassembled WGS sequence"/>
</dbReference>
<dbReference type="InterPro" id="IPR050282">
    <property type="entry name" value="Cycloisomerase_2"/>
</dbReference>
<accession>A0A2Y9BIU0</accession>
<proteinExistence type="inferred from homology"/>
<dbReference type="InterPro" id="IPR015943">
    <property type="entry name" value="WD40/YVTN_repeat-like_dom_sf"/>
</dbReference>
<name>A0A2Y9BIU0_9FIRM</name>
<dbReference type="InterPro" id="IPR019405">
    <property type="entry name" value="Lactonase_7-beta_prop"/>
</dbReference>
<dbReference type="AlphaFoldDB" id="A0A2Y9BIU0"/>
<keyword evidence="3" id="KW-1185">Reference proteome</keyword>
<protein>
    <submittedName>
        <fullName evidence="2">6-phosphogluconolactonase</fullName>
    </submittedName>
</protein>
<dbReference type="RefSeq" id="WP_181368651.1">
    <property type="nucleotide sequence ID" value="NZ_BAAACK010000018.1"/>
</dbReference>
<dbReference type="EMBL" id="QGDL01000005">
    <property type="protein sequence ID" value="PWJ29890.1"/>
    <property type="molecule type" value="Genomic_DNA"/>
</dbReference>
<comment type="similarity">
    <text evidence="1">Belongs to the cycloisomerase 2 family.</text>
</comment>
<evidence type="ECO:0000313" key="2">
    <source>
        <dbReference type="EMBL" id="PWJ29890.1"/>
    </source>
</evidence>
<reference evidence="2 3" key="1">
    <citation type="submission" date="2018-05" db="EMBL/GenBank/DDBJ databases">
        <title>The Hungate 1000. A catalogue of reference genomes from the rumen microbiome.</title>
        <authorList>
            <person name="Kelly W."/>
        </authorList>
    </citation>
    <scope>NUCLEOTIDE SEQUENCE [LARGE SCALE GENOMIC DNA]</scope>
    <source>
        <strain evidence="2 3">NLAE-zl-C242</strain>
    </source>
</reference>
<sequence>MDKNLVFMYVSSWAEHGGVPGLGQYTFDQQNGEIRFVRQISNKESFNGSYIDSRKNKLYVNNEVMHFMGAPCSSGRIFIYDLDPVSGEAKENMRLVTECPNPAYVTVDPTGMYLFEAHHSFPMGVAVHRRSADGTIETEVTYAEADLQVYSLNEAGNPVRLVENVNHGDETGKKEAHPHCAVFSPSGKLIAVADKGNGFLYLYSFDYNQKRLRLLSRTLTDTGNASPRYVVFHPEKPYLFVNHEASYDGKCYVTAFRYEEDGNVEKICIENALDQSLPVKKTTRLEQQGFVIDPEGRYLYTLINAADVIAVMAIDQESGALTRIQNLAVPGNRPRGLAISPNGRYIVSACLVGGELTSYEIAKDGTLSAACQGPVQPGASYISFYCPE</sequence>
<dbReference type="Pfam" id="PF10282">
    <property type="entry name" value="Lactonase"/>
    <property type="match status" value="1"/>
</dbReference>
<organism evidence="2 3">
    <name type="scientific">Faecalicatena orotica</name>
    <dbReference type="NCBI Taxonomy" id="1544"/>
    <lineage>
        <taxon>Bacteria</taxon>
        <taxon>Bacillati</taxon>
        <taxon>Bacillota</taxon>
        <taxon>Clostridia</taxon>
        <taxon>Lachnospirales</taxon>
        <taxon>Lachnospiraceae</taxon>
        <taxon>Faecalicatena</taxon>
    </lineage>
</organism>
<evidence type="ECO:0000313" key="3">
    <source>
        <dbReference type="Proteomes" id="UP000245845"/>
    </source>
</evidence>
<dbReference type="SUPFAM" id="SSF51004">
    <property type="entry name" value="C-terminal (heme d1) domain of cytochrome cd1-nitrite reductase"/>
    <property type="match status" value="1"/>
</dbReference>
<evidence type="ECO:0000256" key="1">
    <source>
        <dbReference type="ARBA" id="ARBA00005564"/>
    </source>
</evidence>
<dbReference type="GO" id="GO:0017057">
    <property type="term" value="F:6-phosphogluconolactonase activity"/>
    <property type="evidence" value="ECO:0007669"/>
    <property type="project" value="TreeGrafter"/>
</dbReference>
<dbReference type="PANTHER" id="PTHR30344">
    <property type="entry name" value="6-PHOSPHOGLUCONOLACTONASE-RELATED"/>
    <property type="match status" value="1"/>
</dbReference>
<dbReference type="InterPro" id="IPR011048">
    <property type="entry name" value="Haem_d1_sf"/>
</dbReference>
<dbReference type="PANTHER" id="PTHR30344:SF1">
    <property type="entry name" value="6-PHOSPHOGLUCONOLACTONASE"/>
    <property type="match status" value="1"/>
</dbReference>